<accession>A0A2P1ELH8</accession>
<evidence type="ECO:0000313" key="4">
    <source>
        <dbReference type="EMBL" id="AVL94718.1"/>
    </source>
</evidence>
<keyword evidence="3" id="KW-0175">Coiled coil</keyword>
<keyword evidence="5" id="KW-1185">Reference proteome</keyword>
<dbReference type="PROSITE" id="PS50297">
    <property type="entry name" value="ANK_REP_REGION"/>
    <property type="match status" value="1"/>
</dbReference>
<dbReference type="Gene3D" id="1.25.40.20">
    <property type="entry name" value="Ankyrin repeat-containing domain"/>
    <property type="match status" value="2"/>
</dbReference>
<dbReference type="PANTHER" id="PTHR24180">
    <property type="entry name" value="CYCLIN-DEPENDENT KINASE INHIBITOR 2C-RELATED"/>
    <property type="match status" value="1"/>
</dbReference>
<evidence type="ECO:0000256" key="2">
    <source>
        <dbReference type="ARBA" id="ARBA00023043"/>
    </source>
</evidence>
<protein>
    <submittedName>
        <fullName evidence="4">Ankyrin repeat protein</fullName>
    </submittedName>
</protein>
<name>A0A2P1ELH8_9VIRU</name>
<dbReference type="EMBL" id="MG807320">
    <property type="protein sequence ID" value="AVL94718.1"/>
    <property type="molecule type" value="Genomic_DNA"/>
</dbReference>
<gene>
    <name evidence="4" type="ORF">mc_332</name>
</gene>
<dbReference type="SMART" id="SM00248">
    <property type="entry name" value="ANK"/>
    <property type="match status" value="3"/>
</dbReference>
<dbReference type="InterPro" id="IPR002110">
    <property type="entry name" value="Ankyrin_rpt"/>
</dbReference>
<organism evidence="4 5">
    <name type="scientific">Moumouvirus australiensis</name>
    <dbReference type="NCBI Taxonomy" id="2109587"/>
    <lineage>
        <taxon>Viruses</taxon>
        <taxon>Varidnaviria</taxon>
        <taxon>Bamfordvirae</taxon>
        <taxon>Nucleocytoviricota</taxon>
        <taxon>Megaviricetes</taxon>
        <taxon>Imitervirales</taxon>
        <taxon>Mimiviridae</taxon>
        <taxon>Megamimivirinae</taxon>
        <taxon>Moumouvirus</taxon>
        <taxon>Moumouvirus australiense</taxon>
    </lineage>
</organism>
<evidence type="ECO:0000313" key="5">
    <source>
        <dbReference type="Proteomes" id="UP000289600"/>
    </source>
</evidence>
<keyword evidence="2" id="KW-0040">ANK repeat</keyword>
<dbReference type="InterPro" id="IPR051637">
    <property type="entry name" value="Ank_repeat_dom-contain_49"/>
</dbReference>
<dbReference type="SUPFAM" id="SSF48403">
    <property type="entry name" value="Ankyrin repeat"/>
    <property type="match status" value="2"/>
</dbReference>
<evidence type="ECO:0000256" key="3">
    <source>
        <dbReference type="SAM" id="Coils"/>
    </source>
</evidence>
<proteinExistence type="predicted"/>
<sequence length="1914" mass="221467">MARYQPRIIINHPEKNVPDDIVEQFFLTLKSGNIDNIRNFVAQNKNKYNILEKNGKGSSAISGTTPFHTILELDDKIANNRKKLEIIEYLYQMGSPVDLPDNNNIWPIHLAASLQSEKIIDFLLSKKVSPNRKDSSNNTPLQYAIYGKQIPCPKTSLIGPIVPSQPIEGQPINNTIMHINRYIMNQLNSNFTLNDNLIHLINTINNIPQMYTGQEFERKLQSDIIQIFSDLVIDPGNTTTRQTRLEQLVNNTYANINEELLTSLISPLNISPNNTGWGPLIPSETPARPPNNVERILESDRVTLRNDIDNEYNRIKNTITDINISTTNNNVTRIIPEILRNVNLNLDALIFSQMGILDLTKEIDNNTPVNGILFGERLSLTKTLFLLIWNNYRINYGQFFANKVLDSFPLMSQNQFRIISRRGFIPQANREDTLYGSTLSHIFRTGLLTDRSIYDDALDEVVNYYDNDVTFLNTGYNSCVGIRLMNLFTNRNADQFKINLRDTILNRSLTEIFNRGEYQDLIPEFSSLRTQYQDRSKSWFQILTQLIQDIRPVNRVYDPNNDIFAVNNPGGYNFILPNTPLPNPNPTGVDTTIYTLLEAFRVLEILINYLTTRRVVVDTYPNIFSQNISTWNDYINTLMNLNVRGGQTFIQSYPEIIFLYRILAIYTREQIIKYITTCVNTIINRLNSDTNDDDVVVNNKKIFGPLDDAYLMNILLPSEPTRDQFNIVADEDTIDPFLDLKQNKWDSNNPLVRRFARFQYTTIPNIFTQLINDLIVDPNIFTHAGLNNLRQIIETNIINNNEIINAIIIDSEFRNAVRSYWGARISPGIVNVIPSHNIIQRFNIITRNIQLDETFDNNFTKLRNGIINSNTFLTETYGHFFVSAKQKILNIEQSLVTINNIIADIVSNVNNRTIYFIPQIFLPALIKQILVIMIGLITTRDYLLQFNNRINNFSGFVDVNSPETNRIITIGNNFIESINTQLPVIYTNILEIIRYHNNVIDFLNYHSAYQLIRSRRDFENIPGQNATRNFFDMNLVPIGNIPNTFEEIQDLNSLSTIFRTYTIPEIRYYASQQERNILRYDIFGIGDEIDEDGYFNFDNYRDIISYDRSGIVSNSPLDGDNLQLNIIAYDQGNGTPVFDLKPIINPITGTWLNFTPDNPLQITYRDAFIAYIIDYYRYQWLNGMPPSIRNFLPRYARMIKQRIVEEVVQYFVNDTSVDAQNLRDEIQSINPGNNVTEISNVASYITIAKQTDNIINNILEYSLRQTITNWIYQYTRTDAKLSSLINNGLVNIIQNEYFQKLSLNQINKPDINNLLAVNPNEINIRLPQIELNPDNVKYTTGTINKKFINYLQNIDYMSKSNANNTCYYVNPKVVNKLITGENINSKNSDGNTPLHIAVSMTEPKIVELLIQRGANKTFTNIYNKNPKTISLENLLEHVKYTDGKLVIDTINNFVIPFNDLLLSRLKEDRFKNNIVKNITYAIPINLVMYNHLFHLYLENYRYDFNIEIKNSIKSLFKKYFNLDSIVYPIDLFNVSNVGELLNSMENQNPITRVTNTINKSNQTKINTYNKQIDLLRNQIDNLIKERRTTTDPEQILFINNVINSLEPQIQNIRSKISSLVINPITYNNSLISNYQTIVQSINDRSKDRNLTLFDFYNVSFKRIGNSNQLYLTIWDDYLNKEVSTTPSMIFSLLNKIININIDKIVNGQHDNSTYIELSTIGNFYEITKNYIQSKNQYPDNLDDNPVLQEEARQTLYLINLILTPTIRNIILGQIVSGFSEMDPLKTFTSNPSQIIDNILNAQYNGLTLDQYLYNVLPNLSYKYYSRRYNNSNDVDKNITNDNDLYLPIIQIIQQNTLIGLNNDSVVIQNIREYTIPFISNTYQNFIYHIGLSQHAYEQYLLNTDKLIKILQLLL</sequence>
<feature type="coiled-coil region" evidence="3">
    <location>
        <begin position="1558"/>
        <end position="1585"/>
    </location>
</feature>
<dbReference type="PROSITE" id="PS50088">
    <property type="entry name" value="ANK_REPEAT"/>
    <property type="match status" value="1"/>
</dbReference>
<evidence type="ECO:0000256" key="1">
    <source>
        <dbReference type="ARBA" id="ARBA00022737"/>
    </source>
</evidence>
<dbReference type="Pfam" id="PF12796">
    <property type="entry name" value="Ank_2"/>
    <property type="match status" value="2"/>
</dbReference>
<dbReference type="Proteomes" id="UP000289600">
    <property type="component" value="Segment"/>
</dbReference>
<keyword evidence="1" id="KW-0677">Repeat</keyword>
<reference evidence="5" key="1">
    <citation type="submission" date="2018-01" db="EMBL/GenBank/DDBJ databases">
        <title>Testimony of 'menage a trois' revealed by the proteome of Megavirus virophage.</title>
        <authorList>
            <person name="Jeudy S."/>
            <person name="Bertaux L."/>
            <person name="Alempic J.-M."/>
            <person name="Lartigue A."/>
            <person name="Legendre M."/>
            <person name="Philippe N."/>
            <person name="Beucher L."/>
            <person name="Biondi E."/>
            <person name="Juul S."/>
            <person name="Turner D."/>
            <person name="Coute Y."/>
            <person name="Claverie J.-M."/>
            <person name="Abergel C."/>
        </authorList>
    </citation>
    <scope>NUCLEOTIDE SEQUENCE [LARGE SCALE GENOMIC DNA]</scope>
</reference>
<dbReference type="InterPro" id="IPR036770">
    <property type="entry name" value="Ankyrin_rpt-contain_sf"/>
</dbReference>
<dbReference type="PANTHER" id="PTHR24180:SF45">
    <property type="entry name" value="POLY [ADP-RIBOSE] POLYMERASE TANKYRASE"/>
    <property type="match status" value="1"/>
</dbReference>